<name>A0ABM0K1I9_APLCA</name>
<dbReference type="PANTHER" id="PTHR13362:SF2">
    <property type="entry name" value="SMALL RIBOSOMAL SUBUNIT PROTEIN MS33"/>
    <property type="match status" value="1"/>
</dbReference>
<gene>
    <name evidence="8 9" type="primary">LOC101849231</name>
</gene>
<evidence type="ECO:0000313" key="9">
    <source>
        <dbReference type="RefSeq" id="XP_035827823.1"/>
    </source>
</evidence>
<keyword evidence="7" id="KW-1185">Reference proteome</keyword>
<dbReference type="Proteomes" id="UP000694888">
    <property type="component" value="Unplaced"/>
</dbReference>
<evidence type="ECO:0000256" key="5">
    <source>
        <dbReference type="ARBA" id="ARBA00023274"/>
    </source>
</evidence>
<accession>A0ABM0K1I9</accession>
<dbReference type="RefSeq" id="XP_005106586.1">
    <property type="nucleotide sequence ID" value="XM_005106529.3"/>
</dbReference>
<dbReference type="InterPro" id="IPR013219">
    <property type="entry name" value="Ribosomal_mS33"/>
</dbReference>
<evidence type="ECO:0000256" key="1">
    <source>
        <dbReference type="ARBA" id="ARBA00004173"/>
    </source>
</evidence>
<dbReference type="GO" id="GO:0005840">
    <property type="term" value="C:ribosome"/>
    <property type="evidence" value="ECO:0007669"/>
    <property type="project" value="UniProtKB-KW"/>
</dbReference>
<organism evidence="7 8">
    <name type="scientific">Aplysia californica</name>
    <name type="common">California sea hare</name>
    <dbReference type="NCBI Taxonomy" id="6500"/>
    <lineage>
        <taxon>Eukaryota</taxon>
        <taxon>Metazoa</taxon>
        <taxon>Spiralia</taxon>
        <taxon>Lophotrochozoa</taxon>
        <taxon>Mollusca</taxon>
        <taxon>Gastropoda</taxon>
        <taxon>Heterobranchia</taxon>
        <taxon>Euthyneura</taxon>
        <taxon>Tectipleura</taxon>
        <taxon>Aplysiida</taxon>
        <taxon>Aplysioidea</taxon>
        <taxon>Aplysiidae</taxon>
        <taxon>Aplysia</taxon>
    </lineage>
</organism>
<keyword evidence="4" id="KW-0496">Mitochondrion</keyword>
<reference evidence="8 9" key="1">
    <citation type="submission" date="2025-05" db="UniProtKB">
        <authorList>
            <consortium name="RefSeq"/>
        </authorList>
    </citation>
    <scope>IDENTIFICATION</scope>
</reference>
<protein>
    <recommendedName>
        <fullName evidence="6">Small ribosomal subunit protein mS33</fullName>
    </recommendedName>
</protein>
<dbReference type="Pfam" id="PF08293">
    <property type="entry name" value="MRP-S33"/>
    <property type="match status" value="1"/>
</dbReference>
<keyword evidence="5" id="KW-0687">Ribonucleoprotein</keyword>
<evidence type="ECO:0000313" key="7">
    <source>
        <dbReference type="Proteomes" id="UP000694888"/>
    </source>
</evidence>
<dbReference type="PANTHER" id="PTHR13362">
    <property type="entry name" value="MITOCHONDRIAL RIBOSOMAL PROTEIN S33"/>
    <property type="match status" value="1"/>
</dbReference>
<evidence type="ECO:0000256" key="4">
    <source>
        <dbReference type="ARBA" id="ARBA00023128"/>
    </source>
</evidence>
<evidence type="ECO:0000256" key="6">
    <source>
        <dbReference type="ARBA" id="ARBA00035132"/>
    </source>
</evidence>
<dbReference type="GeneID" id="101849231"/>
<evidence type="ECO:0000256" key="2">
    <source>
        <dbReference type="ARBA" id="ARBA00008970"/>
    </source>
</evidence>
<evidence type="ECO:0000256" key="3">
    <source>
        <dbReference type="ARBA" id="ARBA00022980"/>
    </source>
</evidence>
<sequence>MSEYARRMSFLASRIFGEVVKGTSHRNEKVVQLLRAKPMDKNNFIVNYYPPYMKMDLAFQNLRHHGLYRDEHQDFKEEMIRQRILRGKIKPKKGEGKRAMKRKS</sequence>
<comment type="subcellular location">
    <subcellularLocation>
        <location evidence="1">Mitochondrion</location>
    </subcellularLocation>
</comment>
<comment type="similarity">
    <text evidence="2">Belongs to the mitochondrion-specific ribosomal protein mS33 family.</text>
</comment>
<evidence type="ECO:0000313" key="8">
    <source>
        <dbReference type="RefSeq" id="XP_005106586.1"/>
    </source>
</evidence>
<proteinExistence type="inferred from homology"/>
<dbReference type="RefSeq" id="XP_035827823.1">
    <property type="nucleotide sequence ID" value="XM_035971930.1"/>
</dbReference>
<keyword evidence="3 8" id="KW-0689">Ribosomal protein</keyword>